<dbReference type="EMBL" id="CP107020">
    <property type="protein sequence ID" value="UYG16720.1"/>
    <property type="molecule type" value="Genomic_DNA"/>
</dbReference>
<dbReference type="Gene3D" id="3.40.190.10">
    <property type="entry name" value="Periplasmic binding protein-like II"/>
    <property type="match status" value="2"/>
</dbReference>
<dbReference type="InterPro" id="IPR006059">
    <property type="entry name" value="SBP"/>
</dbReference>
<evidence type="ECO:0000256" key="4">
    <source>
        <dbReference type="SAM" id="MobiDB-lite"/>
    </source>
</evidence>
<keyword evidence="2" id="KW-0813">Transport</keyword>
<evidence type="ECO:0000256" key="2">
    <source>
        <dbReference type="ARBA" id="ARBA00022448"/>
    </source>
</evidence>
<evidence type="ECO:0000256" key="1">
    <source>
        <dbReference type="ARBA" id="ARBA00008520"/>
    </source>
</evidence>
<dbReference type="RefSeq" id="WP_263593933.1">
    <property type="nucleotide sequence ID" value="NZ_CP107020.1"/>
</dbReference>
<gene>
    <name evidence="6" type="ORF">BRM3_14150</name>
</gene>
<feature type="chain" id="PRO_5047509150" evidence="5">
    <location>
        <begin position="23"/>
        <end position="426"/>
    </location>
</feature>
<dbReference type="Proteomes" id="UP001164305">
    <property type="component" value="Chromosome"/>
</dbReference>
<reference evidence="6" key="1">
    <citation type="submission" date="2022-10" db="EMBL/GenBank/DDBJ databases">
        <title>Whole-Genome Sequencing of Brachybacterium huguangmaarense BRM-3, Isolated from Betula schmidtii.</title>
        <authorList>
            <person name="Haam D."/>
        </authorList>
    </citation>
    <scope>NUCLEOTIDE SEQUENCE</scope>
    <source>
        <strain evidence="6">BRM-3</strain>
    </source>
</reference>
<keyword evidence="3 5" id="KW-0732">Signal</keyword>
<sequence length="426" mass="43719">MVQIRRKSFLALGTVGTAAFLAACGSNDDSSDSSASDGGGASDAGGSGDAPARADADLVVWADDKKAESLQGPAKTWADANGLTIAVQAVSGDLQGSFVTANQAGNGPDVVIGAHDWIGNLVQNGAIAPVQLPADAQQKVAPVGLTAVTYDGQVYGVPYSVETLALFANKTLTQVPEPKSIEELVSAAQAGGAENPLSLPIGEAGDAYHMEPLYSSAGGYLFKRNDDGTYDTSDLGVGKEGSIAAAEKMHDLGQQGVLKTTISGDNAISLFTDGKAAYLISGPWALSDIKTAKVDFAMAAVPGFEGMQPARSFAGVNAFYVATKAKNQAFAVQFVNAVATDPSIAEGMFGVNELPPTSLDLQQSLAADNPEMVQIAQYAENADPMPAIPQMQEVWGPLGQAEANIVKGADPTSTMESAGQEITSKI</sequence>
<keyword evidence="7" id="KW-1185">Reference proteome</keyword>
<dbReference type="SUPFAM" id="SSF53850">
    <property type="entry name" value="Periplasmic binding protein-like II"/>
    <property type="match status" value="1"/>
</dbReference>
<organism evidence="6 7">
    <name type="scientific">Brachybacterium huguangmaarense</name>
    <dbReference type="NCBI Taxonomy" id="1652028"/>
    <lineage>
        <taxon>Bacteria</taxon>
        <taxon>Bacillati</taxon>
        <taxon>Actinomycetota</taxon>
        <taxon>Actinomycetes</taxon>
        <taxon>Micrococcales</taxon>
        <taxon>Dermabacteraceae</taxon>
        <taxon>Brachybacterium</taxon>
    </lineage>
</organism>
<dbReference type="Pfam" id="PF13416">
    <property type="entry name" value="SBP_bac_8"/>
    <property type="match status" value="1"/>
</dbReference>
<feature type="signal peptide" evidence="5">
    <location>
        <begin position="1"/>
        <end position="22"/>
    </location>
</feature>
<evidence type="ECO:0000313" key="6">
    <source>
        <dbReference type="EMBL" id="UYG16720.1"/>
    </source>
</evidence>
<dbReference type="PANTHER" id="PTHR30061:SF50">
    <property type="entry name" value="MALTOSE_MALTODEXTRIN-BINDING PERIPLASMIC PROTEIN"/>
    <property type="match status" value="1"/>
</dbReference>
<dbReference type="PROSITE" id="PS51257">
    <property type="entry name" value="PROKAR_LIPOPROTEIN"/>
    <property type="match status" value="1"/>
</dbReference>
<dbReference type="PANTHER" id="PTHR30061">
    <property type="entry name" value="MALTOSE-BINDING PERIPLASMIC PROTEIN"/>
    <property type="match status" value="1"/>
</dbReference>
<feature type="compositionally biased region" description="Gly residues" evidence="4">
    <location>
        <begin position="37"/>
        <end position="48"/>
    </location>
</feature>
<proteinExistence type="inferred from homology"/>
<feature type="region of interest" description="Disordered" evidence="4">
    <location>
        <begin position="28"/>
        <end position="51"/>
    </location>
</feature>
<evidence type="ECO:0000256" key="3">
    <source>
        <dbReference type="ARBA" id="ARBA00022729"/>
    </source>
</evidence>
<comment type="similarity">
    <text evidence="1">Belongs to the bacterial solute-binding protein 1 family.</text>
</comment>
<evidence type="ECO:0000313" key="7">
    <source>
        <dbReference type="Proteomes" id="UP001164305"/>
    </source>
</evidence>
<protein>
    <submittedName>
        <fullName evidence="6">Extracellular solute-binding protein</fullName>
    </submittedName>
</protein>
<accession>A0ABY6G0J9</accession>
<name>A0ABY6G0J9_9MICO</name>
<evidence type="ECO:0000256" key="5">
    <source>
        <dbReference type="SAM" id="SignalP"/>
    </source>
</evidence>